<dbReference type="RefSeq" id="WP_154440755.1">
    <property type="nucleotide sequence ID" value="NZ_VUNQ01000024.1"/>
</dbReference>
<organism evidence="13 14">
    <name type="scientific">Tissierella pigra</name>
    <dbReference type="NCBI Taxonomy" id="2607614"/>
    <lineage>
        <taxon>Bacteria</taxon>
        <taxon>Bacillati</taxon>
        <taxon>Bacillota</taxon>
        <taxon>Tissierellia</taxon>
        <taxon>Tissierellales</taxon>
        <taxon>Tissierellaceae</taxon>
        <taxon>Tissierella</taxon>
    </lineage>
</organism>
<keyword evidence="4 11" id="KW-0288">FMN</keyword>
<dbReference type="EC" id="5.3.3.2" evidence="11"/>
<dbReference type="GO" id="GO:0010181">
    <property type="term" value="F:FMN binding"/>
    <property type="evidence" value="ECO:0007669"/>
    <property type="project" value="UniProtKB-UniRule"/>
</dbReference>
<dbReference type="CDD" id="cd02811">
    <property type="entry name" value="IDI-2_FMN"/>
    <property type="match status" value="1"/>
</dbReference>
<keyword evidence="6 11" id="KW-0460">Magnesium</keyword>
<feature type="binding site" evidence="11">
    <location>
        <position position="214"/>
    </location>
    <ligand>
        <name>FMN</name>
        <dbReference type="ChEBI" id="CHEBI:58210"/>
    </ligand>
</feature>
<evidence type="ECO:0000256" key="5">
    <source>
        <dbReference type="ARBA" id="ARBA00022723"/>
    </source>
</evidence>
<comment type="caution">
    <text evidence="13">The sequence shown here is derived from an EMBL/GenBank/DDBJ whole genome shotgun (WGS) entry which is preliminary data.</text>
</comment>
<feature type="binding site" evidence="11">
    <location>
        <position position="153"/>
    </location>
    <ligand>
        <name>Mg(2+)</name>
        <dbReference type="ChEBI" id="CHEBI:18420"/>
    </ligand>
</feature>
<dbReference type="Gene3D" id="3.20.20.70">
    <property type="entry name" value="Aldolase class I"/>
    <property type="match status" value="1"/>
</dbReference>
<accession>A0A6N7XZS4</accession>
<evidence type="ECO:0000313" key="14">
    <source>
        <dbReference type="Proteomes" id="UP000469523"/>
    </source>
</evidence>
<keyword evidence="5 11" id="KW-0479">Metal-binding</keyword>
<keyword evidence="7 11" id="KW-0521">NADP</keyword>
<keyword evidence="2 11" id="KW-0963">Cytoplasm</keyword>
<dbReference type="InterPro" id="IPR011179">
    <property type="entry name" value="IPdP_isomerase"/>
</dbReference>
<comment type="cofactor">
    <cofactor evidence="1 11">
        <name>FMN</name>
        <dbReference type="ChEBI" id="CHEBI:58210"/>
    </cofactor>
</comment>
<keyword evidence="3 11" id="KW-0285">Flavoprotein</keyword>
<feature type="domain" description="FMN-dependent dehydrogenase" evidence="12">
    <location>
        <begin position="167"/>
        <end position="325"/>
    </location>
</feature>
<dbReference type="GO" id="GO:0000287">
    <property type="term" value="F:magnesium ion binding"/>
    <property type="evidence" value="ECO:0007669"/>
    <property type="project" value="UniProtKB-UniRule"/>
</dbReference>
<evidence type="ECO:0000256" key="10">
    <source>
        <dbReference type="ARBA" id="ARBA00025810"/>
    </source>
</evidence>
<feature type="binding site" evidence="11">
    <location>
        <position position="209"/>
    </location>
    <ligand>
        <name>FMN</name>
        <dbReference type="ChEBI" id="CHEBI:58210"/>
    </ligand>
</feature>
<proteinExistence type="inferred from homology"/>
<evidence type="ECO:0000313" key="13">
    <source>
        <dbReference type="EMBL" id="MSU02104.1"/>
    </source>
</evidence>
<feature type="binding site" evidence="11">
    <location>
        <position position="122"/>
    </location>
    <ligand>
        <name>FMN</name>
        <dbReference type="ChEBI" id="CHEBI:58210"/>
    </ligand>
</feature>
<evidence type="ECO:0000256" key="2">
    <source>
        <dbReference type="ARBA" id="ARBA00022490"/>
    </source>
</evidence>
<dbReference type="GO" id="GO:0070402">
    <property type="term" value="F:NADPH binding"/>
    <property type="evidence" value="ECO:0007669"/>
    <property type="project" value="UniProtKB-UniRule"/>
</dbReference>
<dbReference type="AlphaFoldDB" id="A0A6N7XZS4"/>
<comment type="cofactor">
    <cofactor evidence="11">
        <name>Mg(2+)</name>
        <dbReference type="ChEBI" id="CHEBI:18420"/>
    </cofactor>
</comment>
<evidence type="ECO:0000256" key="3">
    <source>
        <dbReference type="ARBA" id="ARBA00022630"/>
    </source>
</evidence>
<comment type="catalytic activity">
    <reaction evidence="11">
        <text>isopentenyl diphosphate = dimethylallyl diphosphate</text>
        <dbReference type="Rhea" id="RHEA:23284"/>
        <dbReference type="ChEBI" id="CHEBI:57623"/>
        <dbReference type="ChEBI" id="CHEBI:128769"/>
        <dbReference type="EC" id="5.3.3.2"/>
    </reaction>
</comment>
<dbReference type="GO" id="GO:0005737">
    <property type="term" value="C:cytoplasm"/>
    <property type="evidence" value="ECO:0007669"/>
    <property type="project" value="UniProtKB-SubCell"/>
</dbReference>
<reference evidence="13 14" key="1">
    <citation type="submission" date="2019-09" db="EMBL/GenBank/DDBJ databases">
        <title>In-depth cultivation of the pig gut microbiome towards novel bacterial diversity and tailored functional studies.</title>
        <authorList>
            <person name="Wylensek D."/>
            <person name="Hitch T.C.A."/>
            <person name="Clavel T."/>
        </authorList>
    </citation>
    <scope>NUCLEOTIDE SEQUENCE [LARGE SCALE GENOMIC DNA]</scope>
    <source>
        <strain evidence="13 14">WCA3-693-APC-4?</strain>
    </source>
</reference>
<dbReference type="InterPro" id="IPR000262">
    <property type="entry name" value="FMN-dep_DH"/>
</dbReference>
<comment type="caution">
    <text evidence="11">Lacks conserved residue(s) required for the propagation of feature annotation.</text>
</comment>
<dbReference type="PANTHER" id="PTHR43665:SF1">
    <property type="entry name" value="ISOPENTENYL-DIPHOSPHATE DELTA-ISOMERASE"/>
    <property type="match status" value="1"/>
</dbReference>
<evidence type="ECO:0000256" key="1">
    <source>
        <dbReference type="ARBA" id="ARBA00001917"/>
    </source>
</evidence>
<feature type="binding site" evidence="11">
    <location>
        <position position="91"/>
    </location>
    <ligand>
        <name>FMN</name>
        <dbReference type="ChEBI" id="CHEBI:58210"/>
    </ligand>
</feature>
<keyword evidence="9 11" id="KW-0413">Isomerase</keyword>
<evidence type="ECO:0000256" key="9">
    <source>
        <dbReference type="ARBA" id="ARBA00023235"/>
    </source>
</evidence>
<dbReference type="GO" id="GO:0004452">
    <property type="term" value="F:isopentenyl-diphosphate delta-isomerase activity"/>
    <property type="evidence" value="ECO:0007669"/>
    <property type="project" value="UniProtKB-UniRule"/>
</dbReference>
<gene>
    <name evidence="11" type="primary">fni</name>
    <name evidence="13" type="ORF">FYJ83_11545</name>
</gene>
<dbReference type="InterPro" id="IPR013785">
    <property type="entry name" value="Aldolase_TIM"/>
</dbReference>
<comment type="subunit">
    <text evidence="10 11">Homooctamer. Dimer of tetramers.</text>
</comment>
<dbReference type="NCBIfam" id="TIGR02151">
    <property type="entry name" value="IPP_isom_2"/>
    <property type="match status" value="1"/>
</dbReference>
<sequence>MRKIRKKEHVENYLRTTYKGNTLFEDVFIEHNSLPNLDFNHIDTTTSFLGRIVDYPIIINAMTGGAEFSQEINQDLALIAKEYNIPMAVGSQTIALCDDEECRESFTIVREIIGDEGIVIANLNAQSSIDEVNKALEMVKADAIQLHLNPAQEIVMLEGDRDFKGILENIETIVKTIDKPVIVKEVGFGISKEAASKLYNIGVRNVDISGFGGTNFIEIENIRYNSIDFSELYSWGIPTALSLIKCRELPEDLNIISSGGIRNSMDIVKSLILGGQMVGISGEILSYLLHGGYENAKDYMEATTHKMKIIMLLLGKKNIQELKTTEYKILGNLKDLLNGK</sequence>
<evidence type="ECO:0000259" key="12">
    <source>
        <dbReference type="Pfam" id="PF01070"/>
    </source>
</evidence>
<dbReference type="GO" id="GO:0016491">
    <property type="term" value="F:oxidoreductase activity"/>
    <property type="evidence" value="ECO:0007669"/>
    <property type="project" value="InterPro"/>
</dbReference>
<feature type="binding site" evidence="11">
    <location>
        <begin position="61"/>
        <end position="63"/>
    </location>
    <ligand>
        <name>FMN</name>
        <dbReference type="ChEBI" id="CHEBI:58210"/>
    </ligand>
</feature>
<keyword evidence="14" id="KW-1185">Reference proteome</keyword>
<comment type="cofactor">
    <cofactor evidence="11">
        <name>NADPH</name>
        <dbReference type="ChEBI" id="CHEBI:57783"/>
    </cofactor>
</comment>
<evidence type="ECO:0000256" key="8">
    <source>
        <dbReference type="ARBA" id="ARBA00023229"/>
    </source>
</evidence>
<name>A0A6N7XZS4_9FIRM</name>
<evidence type="ECO:0000256" key="4">
    <source>
        <dbReference type="ARBA" id="ARBA00022643"/>
    </source>
</evidence>
<feature type="binding site" evidence="11">
    <location>
        <position position="184"/>
    </location>
    <ligand>
        <name>FMN</name>
        <dbReference type="ChEBI" id="CHEBI:58210"/>
    </ligand>
</feature>
<comment type="similarity">
    <text evidence="11">Belongs to the IPP isomerase type 2 family.</text>
</comment>
<dbReference type="Proteomes" id="UP000469523">
    <property type="component" value="Unassembled WGS sequence"/>
</dbReference>
<feature type="binding site" evidence="11">
    <location>
        <begin position="5"/>
        <end position="6"/>
    </location>
    <ligand>
        <name>substrate</name>
    </ligand>
</feature>
<dbReference type="Pfam" id="PF01070">
    <property type="entry name" value="FMN_dh"/>
    <property type="match status" value="1"/>
</dbReference>
<comment type="function">
    <text evidence="11">Involved in the biosynthesis of isoprenoids. Catalyzes the 1,3-allylic rearrangement of the homoallylic substrate isopentenyl (IPP) to its allylic isomer, dimethylallyl diphosphate (DMAPP).</text>
</comment>
<evidence type="ECO:0000256" key="7">
    <source>
        <dbReference type="ARBA" id="ARBA00022857"/>
    </source>
</evidence>
<feature type="binding site" evidence="11">
    <location>
        <begin position="281"/>
        <end position="282"/>
    </location>
    <ligand>
        <name>FMN</name>
        <dbReference type="ChEBI" id="CHEBI:58210"/>
    </ligand>
</feature>
<dbReference type="PANTHER" id="PTHR43665">
    <property type="entry name" value="ISOPENTENYL-DIPHOSPHATE DELTA-ISOMERASE"/>
    <property type="match status" value="1"/>
</dbReference>
<protein>
    <recommendedName>
        <fullName evidence="11">Isopentenyl-diphosphate delta-isomerase</fullName>
        <shortName evidence="11">IPP isomerase</shortName>
        <ecNumber evidence="11">5.3.3.2</ecNumber>
    </recommendedName>
    <alternativeName>
        <fullName evidence="11">Isopentenyl diphosphate:dimethylallyl diphosphate isomerase</fullName>
    </alternativeName>
    <alternativeName>
        <fullName evidence="11">Isopentenyl pyrophosphate isomerase</fullName>
    </alternativeName>
    <alternativeName>
        <fullName evidence="11">Type 2 isopentenyl diphosphate isomerase</fullName>
        <shortName evidence="11">IDI-2</shortName>
    </alternativeName>
</protein>
<evidence type="ECO:0000256" key="6">
    <source>
        <dbReference type="ARBA" id="ARBA00022842"/>
    </source>
</evidence>
<feature type="binding site" evidence="11">
    <location>
        <position position="152"/>
    </location>
    <ligand>
        <name>substrate</name>
    </ligand>
</feature>
<keyword evidence="8 11" id="KW-0414">Isoprene biosynthesis</keyword>
<comment type="subcellular location">
    <subcellularLocation>
        <location evidence="11">Cytoplasm</location>
    </subcellularLocation>
</comment>
<evidence type="ECO:0000256" key="11">
    <source>
        <dbReference type="HAMAP-Rule" id="MF_00354"/>
    </source>
</evidence>
<dbReference type="GO" id="GO:0008299">
    <property type="term" value="P:isoprenoid biosynthetic process"/>
    <property type="evidence" value="ECO:0007669"/>
    <property type="project" value="UniProtKB-UniRule"/>
</dbReference>
<dbReference type="PIRSF" id="PIRSF003314">
    <property type="entry name" value="IPP_isomerase"/>
    <property type="match status" value="1"/>
</dbReference>
<feature type="binding site" evidence="11">
    <location>
        <begin position="260"/>
        <end position="262"/>
    </location>
    <ligand>
        <name>FMN</name>
        <dbReference type="ChEBI" id="CHEBI:58210"/>
    </ligand>
</feature>
<dbReference type="SUPFAM" id="SSF51395">
    <property type="entry name" value="FMN-linked oxidoreductases"/>
    <property type="match status" value="1"/>
</dbReference>
<dbReference type="HAMAP" id="MF_00354">
    <property type="entry name" value="Idi_2"/>
    <property type="match status" value="1"/>
</dbReference>
<dbReference type="EMBL" id="VUNQ01000024">
    <property type="protein sequence ID" value="MSU02104.1"/>
    <property type="molecule type" value="Genomic_DNA"/>
</dbReference>